<dbReference type="EMBL" id="QZEY01000003">
    <property type="protein sequence ID" value="RJL33627.1"/>
    <property type="molecule type" value="Genomic_DNA"/>
</dbReference>
<accession>A0A3A4B5L4</accession>
<feature type="domain" description="EamA" evidence="4">
    <location>
        <begin position="24"/>
        <end position="128"/>
    </location>
</feature>
<feature type="transmembrane region" description="Helical" evidence="3">
    <location>
        <begin position="234"/>
        <end position="252"/>
    </location>
</feature>
<keyword evidence="3" id="KW-0472">Membrane</keyword>
<feature type="compositionally biased region" description="Pro residues" evidence="2">
    <location>
        <begin position="284"/>
        <end position="308"/>
    </location>
</feature>
<comment type="caution">
    <text evidence="5">The sequence shown here is derived from an EMBL/GenBank/DDBJ whole genome shotgun (WGS) entry which is preliminary data.</text>
</comment>
<feature type="transmembrane region" description="Helical" evidence="3">
    <location>
        <begin position="25"/>
        <end position="42"/>
    </location>
</feature>
<sequence length="325" mass="32241">MFLVGTLAAVSATIGGYPLYGGQAVRYAGAAVVLFAVAYLSGQRPVRLTLRETGYALALALVGLVLFNVFVIEGTRHAGPATVGTFVAMSPVLMAVLGPVAARLTGGERTRISPRVVAGAAVVAGGALVATGFSGGNLAGVLFSLGALVCEAGFSLLALPLLPKLGALRVSAYASALAVPMLLVIGYAVDGTGVLRPMTGTEALSFAYLSLIVSVGAFLLWYSALPRLGADRAGLFAGVIPIGAIVASPLLGLGLPSVPELAGAALVTAGVLLGLRPPRRTAPAPAPAPGPAPAPAPVPAPVPAPTPAPAHAAVCEPRSEPTSAR</sequence>
<evidence type="ECO:0000256" key="3">
    <source>
        <dbReference type="SAM" id="Phobius"/>
    </source>
</evidence>
<gene>
    <name evidence="5" type="ORF">D5H75_11175</name>
</gene>
<dbReference type="InterPro" id="IPR000620">
    <property type="entry name" value="EamA_dom"/>
</dbReference>
<comment type="similarity">
    <text evidence="1">Belongs to the EamA transporter family.</text>
</comment>
<name>A0A3A4B5L4_9ACTN</name>
<feature type="transmembrane region" description="Helical" evidence="3">
    <location>
        <begin position="54"/>
        <end position="72"/>
    </location>
</feature>
<feature type="transmembrane region" description="Helical" evidence="3">
    <location>
        <begin position="116"/>
        <end position="135"/>
    </location>
</feature>
<evidence type="ECO:0000313" key="5">
    <source>
        <dbReference type="EMBL" id="RJL33627.1"/>
    </source>
</evidence>
<feature type="transmembrane region" description="Helical" evidence="3">
    <location>
        <begin position="204"/>
        <end position="222"/>
    </location>
</feature>
<evidence type="ECO:0000259" key="4">
    <source>
        <dbReference type="Pfam" id="PF00892"/>
    </source>
</evidence>
<dbReference type="OrthoDB" id="5150004at2"/>
<keyword evidence="6" id="KW-1185">Reference proteome</keyword>
<keyword evidence="3" id="KW-1133">Transmembrane helix</keyword>
<dbReference type="SUPFAM" id="SSF103481">
    <property type="entry name" value="Multidrug resistance efflux transporter EmrE"/>
    <property type="match status" value="2"/>
</dbReference>
<dbReference type="AlphaFoldDB" id="A0A3A4B5L4"/>
<dbReference type="Proteomes" id="UP000265768">
    <property type="component" value="Unassembled WGS sequence"/>
</dbReference>
<evidence type="ECO:0000256" key="2">
    <source>
        <dbReference type="SAM" id="MobiDB-lite"/>
    </source>
</evidence>
<proteinExistence type="inferred from homology"/>
<keyword evidence="3" id="KW-0812">Transmembrane</keyword>
<dbReference type="InterPro" id="IPR037185">
    <property type="entry name" value="EmrE-like"/>
</dbReference>
<reference evidence="5 6" key="1">
    <citation type="submission" date="2018-09" db="EMBL/GenBank/DDBJ databases">
        <title>YIM 75507 draft genome.</title>
        <authorList>
            <person name="Tang S."/>
            <person name="Feng Y."/>
        </authorList>
    </citation>
    <scope>NUCLEOTIDE SEQUENCE [LARGE SCALE GENOMIC DNA]</scope>
    <source>
        <strain evidence="5 6">YIM 75507</strain>
    </source>
</reference>
<dbReference type="Pfam" id="PF00892">
    <property type="entry name" value="EamA"/>
    <property type="match status" value="2"/>
</dbReference>
<feature type="region of interest" description="Disordered" evidence="2">
    <location>
        <begin position="280"/>
        <end position="325"/>
    </location>
</feature>
<feature type="domain" description="EamA" evidence="4">
    <location>
        <begin position="139"/>
        <end position="273"/>
    </location>
</feature>
<organism evidence="5 6">
    <name type="scientific">Bailinhaonella thermotolerans</name>
    <dbReference type="NCBI Taxonomy" id="1070861"/>
    <lineage>
        <taxon>Bacteria</taxon>
        <taxon>Bacillati</taxon>
        <taxon>Actinomycetota</taxon>
        <taxon>Actinomycetes</taxon>
        <taxon>Streptosporangiales</taxon>
        <taxon>Streptosporangiaceae</taxon>
        <taxon>Bailinhaonella</taxon>
    </lineage>
</organism>
<evidence type="ECO:0000313" key="6">
    <source>
        <dbReference type="Proteomes" id="UP000265768"/>
    </source>
</evidence>
<feature type="transmembrane region" description="Helical" evidence="3">
    <location>
        <begin position="141"/>
        <end position="163"/>
    </location>
</feature>
<feature type="transmembrane region" description="Helical" evidence="3">
    <location>
        <begin position="170"/>
        <end position="189"/>
    </location>
</feature>
<dbReference type="GO" id="GO:0016020">
    <property type="term" value="C:membrane"/>
    <property type="evidence" value="ECO:0007669"/>
    <property type="project" value="InterPro"/>
</dbReference>
<evidence type="ECO:0000256" key="1">
    <source>
        <dbReference type="ARBA" id="ARBA00007362"/>
    </source>
</evidence>
<protein>
    <submittedName>
        <fullName evidence="5">DMT family transporter</fullName>
    </submittedName>
</protein>
<feature type="transmembrane region" description="Helical" evidence="3">
    <location>
        <begin position="84"/>
        <end position="104"/>
    </location>
</feature>